<dbReference type="RefSeq" id="XP_037889382.1">
    <property type="nucleotide sequence ID" value="XM_038033454.1"/>
</dbReference>
<evidence type="ECO:0000313" key="1">
    <source>
        <dbReference type="Proteomes" id="UP000092443"/>
    </source>
</evidence>
<sequence length="281" mass="32937">MWQNKSTVMKTGKLHNLKKEYDRIKDFDDHALELKMREARLKHLFNEIEEIKGNILKKRHLIKIKDAKSDLSLFRGTALRTHKNILEFKKSYPHKSETIQTKLTTTATNHLMNNENMENVAPNKRFKLNMSSRKSQLDMRDRQSKANLMRRLNYGNRISRLNMQRILINNLRKEIYAMEGGEERMQERVNYTSSASSNCFAKIPKRRKKDDIALQQTLQGDSSRTLIPSVFNEGKTLHTAPNQKRSIEDSSTEACTLEGRTFSEMIYSCLSSEIFDWSRIF</sequence>
<dbReference type="Proteomes" id="UP000092443">
    <property type="component" value="Unplaced"/>
</dbReference>
<dbReference type="AlphaFoldDB" id="A0A9C6DS98"/>
<dbReference type="KEGG" id="gfs:119637435"/>
<accession>A0A9C6DS98</accession>
<keyword evidence="1" id="KW-1185">Reference proteome</keyword>
<reference evidence="2" key="1">
    <citation type="submission" date="2025-08" db="UniProtKB">
        <authorList>
            <consortium name="RefSeq"/>
        </authorList>
    </citation>
    <scope>IDENTIFICATION</scope>
    <source>
        <tissue evidence="2">Whole body pupa</tissue>
    </source>
</reference>
<gene>
    <name evidence="2" type="primary">LOC119637435</name>
</gene>
<protein>
    <submittedName>
        <fullName evidence="2">Uncharacterized protein LOC119637435</fullName>
    </submittedName>
</protein>
<organism evidence="1 2">
    <name type="scientific">Glossina fuscipes</name>
    <dbReference type="NCBI Taxonomy" id="7396"/>
    <lineage>
        <taxon>Eukaryota</taxon>
        <taxon>Metazoa</taxon>
        <taxon>Ecdysozoa</taxon>
        <taxon>Arthropoda</taxon>
        <taxon>Hexapoda</taxon>
        <taxon>Insecta</taxon>
        <taxon>Pterygota</taxon>
        <taxon>Neoptera</taxon>
        <taxon>Endopterygota</taxon>
        <taxon>Diptera</taxon>
        <taxon>Brachycera</taxon>
        <taxon>Muscomorpha</taxon>
        <taxon>Hippoboscoidea</taxon>
        <taxon>Glossinidae</taxon>
        <taxon>Glossina</taxon>
    </lineage>
</organism>
<evidence type="ECO:0000313" key="2">
    <source>
        <dbReference type="RefSeq" id="XP_037889382.1"/>
    </source>
</evidence>
<name>A0A9C6DS98_9MUSC</name>
<dbReference type="GeneID" id="119637435"/>
<proteinExistence type="predicted"/>